<dbReference type="PROSITE" id="PS50112">
    <property type="entry name" value="PAS"/>
    <property type="match status" value="1"/>
</dbReference>
<dbReference type="InterPro" id="IPR013655">
    <property type="entry name" value="PAS_fold_3"/>
</dbReference>
<dbReference type="Pfam" id="PF08447">
    <property type="entry name" value="PAS_3"/>
    <property type="match status" value="1"/>
</dbReference>
<accession>A0A317E6R4</accession>
<name>A0A317E6R4_9PROT</name>
<gene>
    <name evidence="2" type="ORF">DKG75_08250</name>
</gene>
<dbReference type="Gene3D" id="3.30.450.20">
    <property type="entry name" value="PAS domain"/>
    <property type="match status" value="1"/>
</dbReference>
<comment type="caution">
    <text evidence="2">The sequence shown here is derived from an EMBL/GenBank/DDBJ whole genome shotgun (WGS) entry which is preliminary data.</text>
</comment>
<evidence type="ECO:0000259" key="1">
    <source>
        <dbReference type="PROSITE" id="PS50112"/>
    </source>
</evidence>
<organism evidence="2 3">
    <name type="scientific">Zavarzinia compransoris</name>
    <dbReference type="NCBI Taxonomy" id="1264899"/>
    <lineage>
        <taxon>Bacteria</taxon>
        <taxon>Pseudomonadati</taxon>
        <taxon>Pseudomonadota</taxon>
        <taxon>Alphaproteobacteria</taxon>
        <taxon>Rhodospirillales</taxon>
        <taxon>Zavarziniaceae</taxon>
        <taxon>Zavarzinia</taxon>
    </lineage>
</organism>
<sequence>MSRPTVQPTDREVFFASDEVIVSKTDLKGIITYANDVFLDIAGYTEAEVLGQPHNLIRHPEMPRCVFWLLWNEVQAGREIFAYVKNMTKAGDFYWVLAHVTPSRDAGGRIVGYHSNRRTPERPAVDAVGRLYQDLLNTERRAASPKDGLAAGIAALNRHLEHAGIGYDEFVFSL</sequence>
<dbReference type="InterPro" id="IPR035965">
    <property type="entry name" value="PAS-like_dom_sf"/>
</dbReference>
<proteinExistence type="predicted"/>
<dbReference type="RefSeq" id="WP_109920605.1">
    <property type="nucleotide sequence ID" value="NZ_QGLF01000002.1"/>
</dbReference>
<feature type="domain" description="PAS" evidence="1">
    <location>
        <begin position="26"/>
        <end position="61"/>
    </location>
</feature>
<dbReference type="EMBL" id="QGLF01000002">
    <property type="protein sequence ID" value="PWR21960.1"/>
    <property type="molecule type" value="Genomic_DNA"/>
</dbReference>
<dbReference type="InterPro" id="IPR000014">
    <property type="entry name" value="PAS"/>
</dbReference>
<dbReference type="CDD" id="cd00130">
    <property type="entry name" value="PAS"/>
    <property type="match status" value="1"/>
</dbReference>
<dbReference type="SUPFAM" id="SSF55785">
    <property type="entry name" value="PYP-like sensor domain (PAS domain)"/>
    <property type="match status" value="1"/>
</dbReference>
<dbReference type="Proteomes" id="UP000246077">
    <property type="component" value="Unassembled WGS sequence"/>
</dbReference>
<keyword evidence="3" id="KW-1185">Reference proteome</keyword>
<dbReference type="AlphaFoldDB" id="A0A317E6R4"/>
<protein>
    <submittedName>
        <fullName evidence="2">Chemotaxis protein</fullName>
    </submittedName>
</protein>
<dbReference type="NCBIfam" id="TIGR00229">
    <property type="entry name" value="sensory_box"/>
    <property type="match status" value="1"/>
</dbReference>
<reference evidence="3" key="1">
    <citation type="submission" date="2018-05" db="EMBL/GenBank/DDBJ databases">
        <title>Zavarzinia sp. HR-AS.</title>
        <authorList>
            <person name="Lee Y."/>
            <person name="Jeon C.O."/>
        </authorList>
    </citation>
    <scope>NUCLEOTIDE SEQUENCE [LARGE SCALE GENOMIC DNA]</scope>
    <source>
        <strain evidence="3">DSM 1231</strain>
    </source>
</reference>
<evidence type="ECO:0000313" key="2">
    <source>
        <dbReference type="EMBL" id="PWR21960.1"/>
    </source>
</evidence>
<dbReference type="OrthoDB" id="266313at2"/>
<dbReference type="SMART" id="SM00091">
    <property type="entry name" value="PAS"/>
    <property type="match status" value="1"/>
</dbReference>
<evidence type="ECO:0000313" key="3">
    <source>
        <dbReference type="Proteomes" id="UP000246077"/>
    </source>
</evidence>